<dbReference type="SMART" id="SM00343">
    <property type="entry name" value="ZnF_C2HC"/>
    <property type="match status" value="2"/>
</dbReference>
<dbReference type="PANTHER" id="PTHR46242:SF1">
    <property type="entry name" value="ZINC FINGER CCHC DOMAIN-CONTAINING PROTEIN 9"/>
    <property type="match status" value="1"/>
</dbReference>
<feature type="compositionally biased region" description="Basic and acidic residues" evidence="2">
    <location>
        <begin position="1"/>
        <end position="14"/>
    </location>
</feature>
<reference evidence="4" key="1">
    <citation type="submission" date="2023-06" db="EMBL/GenBank/DDBJ databases">
        <title>Survivors Of The Sea: Transcriptome response of Skeletonema marinoi to long-term dormancy.</title>
        <authorList>
            <person name="Pinder M.I.M."/>
            <person name="Kourtchenko O."/>
            <person name="Robertson E.K."/>
            <person name="Larsson T."/>
            <person name="Maumus F."/>
            <person name="Osuna-Cruz C.M."/>
            <person name="Vancaester E."/>
            <person name="Stenow R."/>
            <person name="Vandepoele K."/>
            <person name="Ploug H."/>
            <person name="Bruchert V."/>
            <person name="Godhe A."/>
            <person name="Topel M."/>
        </authorList>
    </citation>
    <scope>NUCLEOTIDE SEQUENCE</scope>
    <source>
        <strain evidence="4">R05AC</strain>
    </source>
</reference>
<organism evidence="4 5">
    <name type="scientific">Skeletonema marinoi</name>
    <dbReference type="NCBI Taxonomy" id="267567"/>
    <lineage>
        <taxon>Eukaryota</taxon>
        <taxon>Sar</taxon>
        <taxon>Stramenopiles</taxon>
        <taxon>Ochrophyta</taxon>
        <taxon>Bacillariophyta</taxon>
        <taxon>Coscinodiscophyceae</taxon>
        <taxon>Thalassiosirophycidae</taxon>
        <taxon>Thalassiosirales</taxon>
        <taxon>Skeletonemataceae</taxon>
        <taxon>Skeletonema</taxon>
        <taxon>Skeletonema marinoi-dohrnii complex</taxon>
    </lineage>
</organism>
<dbReference type="GO" id="GO:0005730">
    <property type="term" value="C:nucleolus"/>
    <property type="evidence" value="ECO:0007669"/>
    <property type="project" value="TreeGrafter"/>
</dbReference>
<name>A0AAD9DGK8_9STRA</name>
<feature type="region of interest" description="Disordered" evidence="2">
    <location>
        <begin position="1"/>
        <end position="48"/>
    </location>
</feature>
<feature type="compositionally biased region" description="Basic residues" evidence="2">
    <location>
        <begin position="201"/>
        <end position="210"/>
    </location>
</feature>
<feature type="compositionally biased region" description="Basic residues" evidence="2">
    <location>
        <begin position="15"/>
        <end position="25"/>
    </location>
</feature>
<protein>
    <recommendedName>
        <fullName evidence="3">CCHC-type domain-containing protein</fullName>
    </recommendedName>
</protein>
<feature type="domain" description="CCHC-type" evidence="3">
    <location>
        <begin position="57"/>
        <end position="72"/>
    </location>
</feature>
<keyword evidence="1" id="KW-0479">Metal-binding</keyword>
<feature type="region of interest" description="Disordered" evidence="2">
    <location>
        <begin position="187"/>
        <end position="210"/>
    </location>
</feature>
<dbReference type="PROSITE" id="PS50158">
    <property type="entry name" value="ZF_CCHC"/>
    <property type="match status" value="2"/>
</dbReference>
<keyword evidence="1" id="KW-0863">Zinc-finger</keyword>
<evidence type="ECO:0000313" key="4">
    <source>
        <dbReference type="EMBL" id="KAK1744868.1"/>
    </source>
</evidence>
<sequence>MDGKRGKSPKSFDKLHKRGKGPKPKITKEQRREKYTAIARNQRNKHTSRARDKNLICYRCRQKGHSAENCTNEAKETAGKKQSNNICYKCGSTEHRIQQCPKIKSFIKQGQRVDFGKLGDLPYANVMCAIRVGILLVTAQTVVKGFILMEAPVDYVAKSTLCCDCPTKHAKKEQASDDESVTIDQFLDEPNKKEQTEKKVQKPKKKVVNF</sequence>
<dbReference type="Gene3D" id="4.10.60.10">
    <property type="entry name" value="Zinc finger, CCHC-type"/>
    <property type="match status" value="1"/>
</dbReference>
<dbReference type="InterPro" id="IPR001878">
    <property type="entry name" value="Znf_CCHC"/>
</dbReference>
<comment type="caution">
    <text evidence="4">The sequence shown here is derived from an EMBL/GenBank/DDBJ whole genome shotgun (WGS) entry which is preliminary data.</text>
</comment>
<accession>A0AAD9DGK8</accession>
<evidence type="ECO:0000256" key="2">
    <source>
        <dbReference type="SAM" id="MobiDB-lite"/>
    </source>
</evidence>
<dbReference type="SUPFAM" id="SSF57756">
    <property type="entry name" value="Retrovirus zinc finger-like domains"/>
    <property type="match status" value="1"/>
</dbReference>
<feature type="domain" description="CCHC-type" evidence="3">
    <location>
        <begin position="87"/>
        <end position="102"/>
    </location>
</feature>
<dbReference type="InterPro" id="IPR042246">
    <property type="entry name" value="ZCCHC9"/>
</dbReference>
<dbReference type="EMBL" id="JATAAI010000006">
    <property type="protein sequence ID" value="KAK1744868.1"/>
    <property type="molecule type" value="Genomic_DNA"/>
</dbReference>
<keyword evidence="5" id="KW-1185">Reference proteome</keyword>
<evidence type="ECO:0000313" key="5">
    <source>
        <dbReference type="Proteomes" id="UP001224775"/>
    </source>
</evidence>
<gene>
    <name evidence="4" type="ORF">QTG54_004159</name>
</gene>
<dbReference type="Proteomes" id="UP001224775">
    <property type="component" value="Unassembled WGS sequence"/>
</dbReference>
<feature type="compositionally biased region" description="Basic and acidic residues" evidence="2">
    <location>
        <begin position="26"/>
        <end position="35"/>
    </location>
</feature>
<feature type="compositionally biased region" description="Basic and acidic residues" evidence="2">
    <location>
        <begin position="189"/>
        <end position="200"/>
    </location>
</feature>
<dbReference type="GO" id="GO:0003676">
    <property type="term" value="F:nucleic acid binding"/>
    <property type="evidence" value="ECO:0007669"/>
    <property type="project" value="InterPro"/>
</dbReference>
<evidence type="ECO:0000256" key="1">
    <source>
        <dbReference type="PROSITE-ProRule" id="PRU00047"/>
    </source>
</evidence>
<dbReference type="GO" id="GO:0008270">
    <property type="term" value="F:zinc ion binding"/>
    <property type="evidence" value="ECO:0007669"/>
    <property type="project" value="UniProtKB-KW"/>
</dbReference>
<dbReference type="PANTHER" id="PTHR46242">
    <property type="entry name" value="ZINC FINGER CCHC DOMAIN-CONTAINING PROTEIN 9 ZCCHC9"/>
    <property type="match status" value="1"/>
</dbReference>
<dbReference type="AlphaFoldDB" id="A0AAD9DGK8"/>
<evidence type="ECO:0000259" key="3">
    <source>
        <dbReference type="PROSITE" id="PS50158"/>
    </source>
</evidence>
<dbReference type="InterPro" id="IPR036875">
    <property type="entry name" value="Znf_CCHC_sf"/>
</dbReference>
<dbReference type="Pfam" id="PF00098">
    <property type="entry name" value="zf-CCHC"/>
    <property type="match status" value="2"/>
</dbReference>
<proteinExistence type="predicted"/>
<keyword evidence="1" id="KW-0862">Zinc</keyword>